<keyword evidence="1" id="KW-0040">ANK repeat</keyword>
<dbReference type="SMART" id="SM00248">
    <property type="entry name" value="ANK"/>
    <property type="match status" value="6"/>
</dbReference>
<keyword evidence="4" id="KW-1185">Reference proteome</keyword>
<proteinExistence type="predicted"/>
<evidence type="ECO:0000313" key="4">
    <source>
        <dbReference type="Proteomes" id="UP001459277"/>
    </source>
</evidence>
<reference evidence="3 4" key="1">
    <citation type="submission" date="2024-01" db="EMBL/GenBank/DDBJ databases">
        <title>A telomere-to-telomere, gap-free genome of sweet tea (Lithocarpus litseifolius).</title>
        <authorList>
            <person name="Zhou J."/>
        </authorList>
    </citation>
    <scope>NUCLEOTIDE SEQUENCE [LARGE SCALE GENOMIC DNA]</scope>
    <source>
        <strain evidence="3">Zhou-2022a</strain>
        <tissue evidence="3">Leaf</tissue>
    </source>
</reference>
<dbReference type="PROSITE" id="PS50088">
    <property type="entry name" value="ANK_REPEAT"/>
    <property type="match status" value="1"/>
</dbReference>
<dbReference type="PROSITE" id="PS50297">
    <property type="entry name" value="ANK_REP_REGION"/>
    <property type="match status" value="1"/>
</dbReference>
<feature type="region of interest" description="Disordered" evidence="2">
    <location>
        <begin position="253"/>
        <end position="326"/>
    </location>
</feature>
<organism evidence="3 4">
    <name type="scientific">Lithocarpus litseifolius</name>
    <dbReference type="NCBI Taxonomy" id="425828"/>
    <lineage>
        <taxon>Eukaryota</taxon>
        <taxon>Viridiplantae</taxon>
        <taxon>Streptophyta</taxon>
        <taxon>Embryophyta</taxon>
        <taxon>Tracheophyta</taxon>
        <taxon>Spermatophyta</taxon>
        <taxon>Magnoliopsida</taxon>
        <taxon>eudicotyledons</taxon>
        <taxon>Gunneridae</taxon>
        <taxon>Pentapetalae</taxon>
        <taxon>rosids</taxon>
        <taxon>fabids</taxon>
        <taxon>Fagales</taxon>
        <taxon>Fagaceae</taxon>
        <taxon>Lithocarpus</taxon>
    </lineage>
</organism>
<dbReference type="AlphaFoldDB" id="A0AAW2CQV4"/>
<dbReference type="EMBL" id="JAZDWU010000006">
    <property type="protein sequence ID" value="KAL0000199.1"/>
    <property type="molecule type" value="Genomic_DNA"/>
</dbReference>
<dbReference type="InterPro" id="IPR036770">
    <property type="entry name" value="Ankyrin_rpt-contain_sf"/>
</dbReference>
<dbReference type="Pfam" id="PF12796">
    <property type="entry name" value="Ank_2"/>
    <property type="match status" value="2"/>
</dbReference>
<dbReference type="Gene3D" id="1.25.40.20">
    <property type="entry name" value="Ankyrin repeat-containing domain"/>
    <property type="match status" value="1"/>
</dbReference>
<dbReference type="PANTHER" id="PTHR24121:SF22">
    <property type="entry name" value="PROTEIN ACCELERATED CELL DEATH 6-LIKE"/>
    <property type="match status" value="1"/>
</dbReference>
<evidence type="ECO:0000313" key="3">
    <source>
        <dbReference type="EMBL" id="KAL0000199.1"/>
    </source>
</evidence>
<feature type="repeat" description="ANK" evidence="1">
    <location>
        <begin position="112"/>
        <end position="134"/>
    </location>
</feature>
<sequence length="326" mass="37107">MKNRIGNTALHEAVIAHVHHSKEAADYLLLVNPEAFYSLNDEGKSPFFLAVETRKINICLAKLLLQKTRNNDLVERARGELPVYAAIFKKRRDILQLIFEERPRFFNIRDKKGKTPLHFAASTGYFEGIRFLLETVKQSALERSKRGHVKIVELLEKQWGEPTELLNKEGQNILQVAAKSGRNNVVKHLLKTSQSNYWNAKDKGGNTALHLASMNLHPDVILSLTSDSRVDVKLRNGKGWTAFDIAGQRVRNLPFRKEQEKSPPAKKDKQENSQSENKDKQEAESQPENKDKQEVESSRASNIVTWEDSRSTKHCSHSASACLFKE</sequence>
<comment type="caution">
    <text evidence="3">The sequence shown here is derived from an EMBL/GenBank/DDBJ whole genome shotgun (WGS) entry which is preliminary data.</text>
</comment>
<dbReference type="PANTHER" id="PTHR24121">
    <property type="entry name" value="NO MECHANORECEPTOR POTENTIAL C, ISOFORM D-RELATED"/>
    <property type="match status" value="1"/>
</dbReference>
<dbReference type="Proteomes" id="UP001459277">
    <property type="component" value="Unassembled WGS sequence"/>
</dbReference>
<name>A0AAW2CQV4_9ROSI</name>
<dbReference type="SUPFAM" id="SSF48403">
    <property type="entry name" value="Ankyrin repeat"/>
    <property type="match status" value="1"/>
</dbReference>
<accession>A0AAW2CQV4</accession>
<protein>
    <submittedName>
        <fullName evidence="3">Uncharacterized protein</fullName>
    </submittedName>
</protein>
<dbReference type="InterPro" id="IPR002110">
    <property type="entry name" value="Ankyrin_rpt"/>
</dbReference>
<evidence type="ECO:0000256" key="1">
    <source>
        <dbReference type="PROSITE-ProRule" id="PRU00023"/>
    </source>
</evidence>
<evidence type="ECO:0000256" key="2">
    <source>
        <dbReference type="SAM" id="MobiDB-lite"/>
    </source>
</evidence>
<gene>
    <name evidence="3" type="ORF">SO802_019801</name>
</gene>
<feature type="compositionally biased region" description="Basic and acidic residues" evidence="2">
    <location>
        <begin position="255"/>
        <end position="297"/>
    </location>
</feature>